<evidence type="ECO:0000313" key="1">
    <source>
        <dbReference type="EMBL" id="PAV65884.1"/>
    </source>
</evidence>
<keyword evidence="2" id="KW-1185">Reference proteome</keyword>
<dbReference type="EMBL" id="LIAE01010187">
    <property type="protein sequence ID" value="PAV65884.1"/>
    <property type="molecule type" value="Genomic_DNA"/>
</dbReference>
<sequence length="94" mass="10363">MSDDLVMGVHAQLQSSSYRYRNRDHWGVSSGNLGSPPDVRPSMPCRQARGGAGREVVTSAKGRCFCFGYKTQCCRQHFLARISLLAIIPMSDNA</sequence>
<evidence type="ECO:0000313" key="2">
    <source>
        <dbReference type="Proteomes" id="UP000218231"/>
    </source>
</evidence>
<gene>
    <name evidence="1" type="ORF">WR25_15561</name>
</gene>
<accession>A0A2A2JW34</accession>
<reference evidence="1 2" key="1">
    <citation type="journal article" date="2017" name="Curr. Biol.">
        <title>Genome architecture and evolution of a unichromosomal asexual nematode.</title>
        <authorList>
            <person name="Fradin H."/>
            <person name="Zegar C."/>
            <person name="Gutwein M."/>
            <person name="Lucas J."/>
            <person name="Kovtun M."/>
            <person name="Corcoran D."/>
            <person name="Baugh L.R."/>
            <person name="Kiontke K."/>
            <person name="Gunsalus K."/>
            <person name="Fitch D.H."/>
            <person name="Piano F."/>
        </authorList>
    </citation>
    <scope>NUCLEOTIDE SEQUENCE [LARGE SCALE GENOMIC DNA]</scope>
    <source>
        <strain evidence="1">PF1309</strain>
    </source>
</reference>
<dbReference type="Proteomes" id="UP000218231">
    <property type="component" value="Unassembled WGS sequence"/>
</dbReference>
<comment type="caution">
    <text evidence="1">The sequence shown here is derived from an EMBL/GenBank/DDBJ whole genome shotgun (WGS) entry which is preliminary data.</text>
</comment>
<protein>
    <submittedName>
        <fullName evidence="1">Uncharacterized protein</fullName>
    </submittedName>
</protein>
<organism evidence="1 2">
    <name type="scientific">Diploscapter pachys</name>
    <dbReference type="NCBI Taxonomy" id="2018661"/>
    <lineage>
        <taxon>Eukaryota</taxon>
        <taxon>Metazoa</taxon>
        <taxon>Ecdysozoa</taxon>
        <taxon>Nematoda</taxon>
        <taxon>Chromadorea</taxon>
        <taxon>Rhabditida</taxon>
        <taxon>Rhabditina</taxon>
        <taxon>Rhabditomorpha</taxon>
        <taxon>Rhabditoidea</taxon>
        <taxon>Rhabditidae</taxon>
        <taxon>Diploscapter</taxon>
    </lineage>
</organism>
<dbReference type="AlphaFoldDB" id="A0A2A2JW34"/>
<proteinExistence type="predicted"/>
<name>A0A2A2JW34_9BILA</name>